<evidence type="ECO:0008006" key="3">
    <source>
        <dbReference type="Google" id="ProtNLM"/>
    </source>
</evidence>
<proteinExistence type="predicted"/>
<protein>
    <recommendedName>
        <fullName evidence="3">Addiction module component</fullName>
    </recommendedName>
</protein>
<evidence type="ECO:0000313" key="2">
    <source>
        <dbReference type="Proteomes" id="UP001597549"/>
    </source>
</evidence>
<dbReference type="RefSeq" id="WP_379805117.1">
    <property type="nucleotide sequence ID" value="NZ_JBHUOL010000010.1"/>
</dbReference>
<name>A0ABW5Z5E2_9FLAO</name>
<reference evidence="2" key="1">
    <citation type="journal article" date="2019" name="Int. J. Syst. Evol. Microbiol.">
        <title>The Global Catalogue of Microorganisms (GCM) 10K type strain sequencing project: providing services to taxonomists for standard genome sequencing and annotation.</title>
        <authorList>
            <consortium name="The Broad Institute Genomics Platform"/>
            <consortium name="The Broad Institute Genome Sequencing Center for Infectious Disease"/>
            <person name="Wu L."/>
            <person name="Ma J."/>
        </authorList>
    </citation>
    <scope>NUCLEOTIDE SEQUENCE [LARGE SCALE GENOMIC DNA]</scope>
    <source>
        <strain evidence="2">KCTC 52644</strain>
    </source>
</reference>
<dbReference type="Proteomes" id="UP001597549">
    <property type="component" value="Unassembled WGS sequence"/>
</dbReference>
<keyword evidence="2" id="KW-1185">Reference proteome</keyword>
<dbReference type="EMBL" id="JBHUOL010000010">
    <property type="protein sequence ID" value="MFD2908055.1"/>
    <property type="molecule type" value="Genomic_DNA"/>
</dbReference>
<sequence length="96" mass="11403">MTIAEQKLELIQKIIACNDINILMEIKAILLADKNKVAEPSTSYEKEEKVYVFNEWQQERIHKSIKQVENGEFLTEEEAEKDIQEWFKEQEKLFGQ</sequence>
<comment type="caution">
    <text evidence="1">The sequence shown here is derived from an EMBL/GenBank/DDBJ whole genome shotgun (WGS) entry which is preliminary data.</text>
</comment>
<organism evidence="1 2">
    <name type="scientific">Flavobacterium ardleyense</name>
    <dbReference type="NCBI Taxonomy" id="2038737"/>
    <lineage>
        <taxon>Bacteria</taxon>
        <taxon>Pseudomonadati</taxon>
        <taxon>Bacteroidota</taxon>
        <taxon>Flavobacteriia</taxon>
        <taxon>Flavobacteriales</taxon>
        <taxon>Flavobacteriaceae</taxon>
        <taxon>Flavobacterium</taxon>
    </lineage>
</organism>
<gene>
    <name evidence="1" type="ORF">ACFSX9_04830</name>
</gene>
<evidence type="ECO:0000313" key="1">
    <source>
        <dbReference type="EMBL" id="MFD2908055.1"/>
    </source>
</evidence>
<accession>A0ABW5Z5E2</accession>